<dbReference type="Proteomes" id="UP001241656">
    <property type="component" value="Chromosome"/>
</dbReference>
<accession>A0ABY8RBI1</accession>
<evidence type="ECO:0000313" key="3">
    <source>
        <dbReference type="Proteomes" id="UP001241656"/>
    </source>
</evidence>
<dbReference type="RefSeq" id="WP_282904554.1">
    <property type="nucleotide sequence ID" value="NZ_CP124855.1"/>
</dbReference>
<evidence type="ECO:0000313" key="2">
    <source>
        <dbReference type="EMBL" id="WHF51186.1"/>
    </source>
</evidence>
<proteinExistence type="predicted"/>
<feature type="signal peptide" evidence="1">
    <location>
        <begin position="1"/>
        <end position="22"/>
    </location>
</feature>
<keyword evidence="1" id="KW-0732">Signal</keyword>
<sequence length="181" mass="19488">MKTLITFGLLLLTALFPKKATAQSDGAAVLNIVLHPVQTLMINAADQTVNLEYRTREDYSNGVSLNKENHLQIYSTGGYVIRVKTADPRLQSTANSAAGIDAGDITVTASKGTTIGYESFISAPVLLSASYVELISSAVGASKAFNINYTAKGDNKYLNLFTKNKNPTVYTTQVVYSIEPQ</sequence>
<evidence type="ECO:0000256" key="1">
    <source>
        <dbReference type="SAM" id="SignalP"/>
    </source>
</evidence>
<reference evidence="2 3" key="1">
    <citation type="submission" date="2023-05" db="EMBL/GenBank/DDBJ databases">
        <title>Genomic insight into Chryseobacterium sp. wdc7 isolated forest soil (Gotjawal).</title>
        <authorList>
            <person name="Park S.-J."/>
        </authorList>
    </citation>
    <scope>NUCLEOTIDE SEQUENCE [LARGE SCALE GENOMIC DNA]</scope>
    <source>
        <strain evidence="3">wdc7</strain>
    </source>
</reference>
<organism evidence="2 3">
    <name type="scientific">Chryseobacterium gotjawalense</name>
    <dbReference type="NCBI Taxonomy" id="3042315"/>
    <lineage>
        <taxon>Bacteria</taxon>
        <taxon>Pseudomonadati</taxon>
        <taxon>Bacteroidota</taxon>
        <taxon>Flavobacteriia</taxon>
        <taxon>Flavobacteriales</taxon>
        <taxon>Weeksellaceae</taxon>
        <taxon>Chryseobacterium group</taxon>
        <taxon>Chryseobacterium</taxon>
    </lineage>
</organism>
<protein>
    <submittedName>
        <fullName evidence="2">Uncharacterized protein</fullName>
    </submittedName>
</protein>
<gene>
    <name evidence="2" type="ORF">QGN23_12215</name>
</gene>
<feature type="chain" id="PRO_5047352272" evidence="1">
    <location>
        <begin position="23"/>
        <end position="181"/>
    </location>
</feature>
<name>A0ABY8RBI1_9FLAO</name>
<keyword evidence="3" id="KW-1185">Reference proteome</keyword>
<dbReference type="EMBL" id="CP124855">
    <property type="protein sequence ID" value="WHF51186.1"/>
    <property type="molecule type" value="Genomic_DNA"/>
</dbReference>